<keyword evidence="4" id="KW-1185">Reference proteome</keyword>
<organism evidence="3 4">
    <name type="scientific">Caerostris extrusa</name>
    <name type="common">Bark spider</name>
    <name type="synonym">Caerostris bankana</name>
    <dbReference type="NCBI Taxonomy" id="172846"/>
    <lineage>
        <taxon>Eukaryota</taxon>
        <taxon>Metazoa</taxon>
        <taxon>Ecdysozoa</taxon>
        <taxon>Arthropoda</taxon>
        <taxon>Chelicerata</taxon>
        <taxon>Arachnida</taxon>
        <taxon>Araneae</taxon>
        <taxon>Araneomorphae</taxon>
        <taxon>Entelegynae</taxon>
        <taxon>Araneoidea</taxon>
        <taxon>Araneidae</taxon>
        <taxon>Caerostris</taxon>
    </lineage>
</organism>
<protein>
    <submittedName>
        <fullName evidence="3">Uncharacterized protein</fullName>
    </submittedName>
</protein>
<keyword evidence="1" id="KW-1133">Transmembrane helix</keyword>
<evidence type="ECO:0000256" key="1">
    <source>
        <dbReference type="SAM" id="Phobius"/>
    </source>
</evidence>
<evidence type="ECO:0000313" key="3">
    <source>
        <dbReference type="EMBL" id="GIX72997.1"/>
    </source>
</evidence>
<name>A0AAV4MKG1_CAEEX</name>
<dbReference type="AlphaFoldDB" id="A0AAV4MKG1"/>
<feature type="chain" id="PRO_5043394227" evidence="2">
    <location>
        <begin position="17"/>
        <end position="99"/>
    </location>
</feature>
<feature type="transmembrane region" description="Helical" evidence="1">
    <location>
        <begin position="67"/>
        <end position="87"/>
    </location>
</feature>
<feature type="signal peptide" evidence="2">
    <location>
        <begin position="1"/>
        <end position="16"/>
    </location>
</feature>
<evidence type="ECO:0000313" key="4">
    <source>
        <dbReference type="Proteomes" id="UP001054945"/>
    </source>
</evidence>
<reference evidence="3 4" key="1">
    <citation type="submission" date="2021-06" db="EMBL/GenBank/DDBJ databases">
        <title>Caerostris extrusa draft genome.</title>
        <authorList>
            <person name="Kono N."/>
            <person name="Arakawa K."/>
        </authorList>
    </citation>
    <scope>NUCLEOTIDE SEQUENCE [LARGE SCALE GENOMIC DNA]</scope>
</reference>
<accession>A0AAV4MKG1</accession>
<gene>
    <name evidence="3" type="ORF">CEXT_194491</name>
</gene>
<sequence>MPCLQRSFLFLDISLAAPFLPLPHSETPSMDRNHIMRQKCLYRRVSITLFPLPSDGCYWTRSDDREIGLVGSCVAFATFISCVISYIKDGCLLGLVFHG</sequence>
<keyword evidence="1" id="KW-0812">Transmembrane</keyword>
<keyword evidence="2" id="KW-0732">Signal</keyword>
<comment type="caution">
    <text evidence="3">The sequence shown here is derived from an EMBL/GenBank/DDBJ whole genome shotgun (WGS) entry which is preliminary data.</text>
</comment>
<evidence type="ECO:0000256" key="2">
    <source>
        <dbReference type="SAM" id="SignalP"/>
    </source>
</evidence>
<keyword evidence="1" id="KW-0472">Membrane</keyword>
<dbReference type="Proteomes" id="UP001054945">
    <property type="component" value="Unassembled WGS sequence"/>
</dbReference>
<proteinExistence type="predicted"/>
<dbReference type="EMBL" id="BPLR01002363">
    <property type="protein sequence ID" value="GIX72997.1"/>
    <property type="molecule type" value="Genomic_DNA"/>
</dbReference>